<reference evidence="2 3" key="1">
    <citation type="submission" date="2019-02" db="EMBL/GenBank/DDBJ databases">
        <authorList>
            <person name="Goldberg S.R."/>
            <person name="Haltli B.A."/>
            <person name="Correa H."/>
            <person name="Russell K.G."/>
        </authorList>
    </citation>
    <scope>NUCLEOTIDE SEQUENCE [LARGE SCALE GENOMIC DNA]</scope>
    <source>
        <strain evidence="2 3">JCM 16186</strain>
    </source>
</reference>
<feature type="domain" description="Carrier" evidence="1">
    <location>
        <begin position="1"/>
        <end position="43"/>
    </location>
</feature>
<dbReference type="InterPro" id="IPR010060">
    <property type="entry name" value="NRPS_synth"/>
</dbReference>
<sequence length="494" mass="55639">GGDSIKAIQIMSRLRREGYRVTMKDIFAHPTIESLSLCVERVEEEQDQSTVKGEVPLSPIQRHFFAHYGSHEDHHHYNQSVLLFKASGFERALLKAMLEKLHAHHDALRMQYELVDGAIVQRNVGLDYPVFLEEHDLRGITGALQVMSEKIEAYQGSIDLTSGPLMKAVLFHLDDGDRLFLTVHHLVIDGVSWRILFEDLDLMFEQYDRGEALSLPLKSSSYQSWSSKLEAYSQSNDFAKELSYWSDMDKLSIASLPKDKASDLGSLSDYSREVLTLDKDLTGLLLSGAHEAYGTDINDLLLTGLALSISEVFSVEEFLLTLEGHGREEFLPGQDISRTVGWFTSMYPVHLSLTGSKDVPGYIKGIKEQLRNIPGKGIGYGVYKYLREGNEGELSKPEIIFNYLGQFTQDIQGDYFELAKESSGLAQSLRLPGEHALDITAIIESDELKIVVSYSQNLYHSQTIRKQLSSYENHLRSIVEVCLGVSTREYTPSD</sequence>
<dbReference type="InterPro" id="IPR023213">
    <property type="entry name" value="CAT-like_dom_sf"/>
</dbReference>
<dbReference type="PANTHER" id="PTHR45398:SF1">
    <property type="entry name" value="ENZYME, PUTATIVE (JCVI)-RELATED"/>
    <property type="match status" value="1"/>
</dbReference>
<feature type="non-terminal residue" evidence="2">
    <location>
        <position position="494"/>
    </location>
</feature>
<dbReference type="Proteomes" id="UP000798808">
    <property type="component" value="Unassembled WGS sequence"/>
</dbReference>
<dbReference type="Gene3D" id="3.30.559.30">
    <property type="entry name" value="Nonribosomal peptide synthetase, condensation domain"/>
    <property type="match status" value="1"/>
</dbReference>
<dbReference type="Pfam" id="PF00550">
    <property type="entry name" value="PP-binding"/>
    <property type="match status" value="1"/>
</dbReference>
<comment type="caution">
    <text evidence="2">The sequence shown here is derived from an EMBL/GenBank/DDBJ whole genome shotgun (WGS) entry which is preliminary data.</text>
</comment>
<keyword evidence="3" id="KW-1185">Reference proteome</keyword>
<dbReference type="PANTHER" id="PTHR45398">
    <property type="match status" value="1"/>
</dbReference>
<name>A0ABW9RHA5_9BACT</name>
<evidence type="ECO:0000313" key="3">
    <source>
        <dbReference type="Proteomes" id="UP000798808"/>
    </source>
</evidence>
<dbReference type="SUPFAM" id="SSF47336">
    <property type="entry name" value="ACP-like"/>
    <property type="match status" value="1"/>
</dbReference>
<dbReference type="NCBIfam" id="TIGR01720">
    <property type="entry name" value="NRPS-para261"/>
    <property type="match status" value="1"/>
</dbReference>
<evidence type="ECO:0000259" key="1">
    <source>
        <dbReference type="PROSITE" id="PS50075"/>
    </source>
</evidence>
<dbReference type="Gene3D" id="1.10.1200.10">
    <property type="entry name" value="ACP-like"/>
    <property type="match status" value="1"/>
</dbReference>
<evidence type="ECO:0000313" key="2">
    <source>
        <dbReference type="EMBL" id="MTI23439.1"/>
    </source>
</evidence>
<dbReference type="SUPFAM" id="SSF52777">
    <property type="entry name" value="CoA-dependent acyltransferases"/>
    <property type="match status" value="2"/>
</dbReference>
<accession>A0ABW9RHA5</accession>
<dbReference type="CDD" id="cd19534">
    <property type="entry name" value="E_NRPS"/>
    <property type="match status" value="1"/>
</dbReference>
<gene>
    <name evidence="2" type="ORF">E1163_00595</name>
</gene>
<dbReference type="Pfam" id="PF00668">
    <property type="entry name" value="Condensation"/>
    <property type="match status" value="1"/>
</dbReference>
<dbReference type="PROSITE" id="PS50075">
    <property type="entry name" value="CARRIER"/>
    <property type="match status" value="1"/>
</dbReference>
<dbReference type="EMBL" id="SMLW01000173">
    <property type="protein sequence ID" value="MTI23439.1"/>
    <property type="molecule type" value="Genomic_DNA"/>
</dbReference>
<dbReference type="InterPro" id="IPR036736">
    <property type="entry name" value="ACP-like_sf"/>
</dbReference>
<dbReference type="InterPro" id="IPR009081">
    <property type="entry name" value="PP-bd_ACP"/>
</dbReference>
<dbReference type="Gene3D" id="3.30.559.10">
    <property type="entry name" value="Chloramphenicol acetyltransferase-like domain"/>
    <property type="match status" value="1"/>
</dbReference>
<dbReference type="InterPro" id="IPR001242">
    <property type="entry name" value="Condensation_dom"/>
</dbReference>
<organism evidence="2 3">
    <name type="scientific">Fulvivirga kasyanovii</name>
    <dbReference type="NCBI Taxonomy" id="396812"/>
    <lineage>
        <taxon>Bacteria</taxon>
        <taxon>Pseudomonadati</taxon>
        <taxon>Bacteroidota</taxon>
        <taxon>Cytophagia</taxon>
        <taxon>Cytophagales</taxon>
        <taxon>Fulvivirgaceae</taxon>
        <taxon>Fulvivirga</taxon>
    </lineage>
</organism>
<feature type="non-terminal residue" evidence="2">
    <location>
        <position position="1"/>
    </location>
</feature>
<protein>
    <recommendedName>
        <fullName evidence="1">Carrier domain-containing protein</fullName>
    </recommendedName>
</protein>
<proteinExistence type="predicted"/>